<feature type="non-terminal residue" evidence="2">
    <location>
        <position position="69"/>
    </location>
</feature>
<keyword evidence="3" id="KW-1185">Reference proteome</keyword>
<dbReference type="EMBL" id="KK121266">
    <property type="protein sequence ID" value="KFM80095.1"/>
    <property type="molecule type" value="Genomic_DNA"/>
</dbReference>
<dbReference type="AlphaFoldDB" id="A0A087URV6"/>
<organism evidence="2 3">
    <name type="scientific">Stegodyphus mimosarum</name>
    <name type="common">African social velvet spider</name>
    <dbReference type="NCBI Taxonomy" id="407821"/>
    <lineage>
        <taxon>Eukaryota</taxon>
        <taxon>Metazoa</taxon>
        <taxon>Ecdysozoa</taxon>
        <taxon>Arthropoda</taxon>
        <taxon>Chelicerata</taxon>
        <taxon>Arachnida</taxon>
        <taxon>Araneae</taxon>
        <taxon>Araneomorphae</taxon>
        <taxon>Entelegynae</taxon>
        <taxon>Eresoidea</taxon>
        <taxon>Eresidae</taxon>
        <taxon>Stegodyphus</taxon>
    </lineage>
</organism>
<proteinExistence type="predicted"/>
<evidence type="ECO:0000313" key="2">
    <source>
        <dbReference type="EMBL" id="KFM80095.1"/>
    </source>
</evidence>
<reference evidence="2 3" key="1">
    <citation type="submission" date="2013-11" db="EMBL/GenBank/DDBJ databases">
        <title>Genome sequencing of Stegodyphus mimosarum.</title>
        <authorList>
            <person name="Bechsgaard J."/>
        </authorList>
    </citation>
    <scope>NUCLEOTIDE SEQUENCE [LARGE SCALE GENOMIC DNA]</scope>
</reference>
<feature type="non-terminal residue" evidence="2">
    <location>
        <position position="1"/>
    </location>
</feature>
<evidence type="ECO:0000256" key="1">
    <source>
        <dbReference type="SAM" id="MobiDB-lite"/>
    </source>
</evidence>
<protein>
    <submittedName>
        <fullName evidence="2">Uncharacterized protein</fullName>
    </submittedName>
</protein>
<accession>A0A087URV6</accession>
<evidence type="ECO:0000313" key="3">
    <source>
        <dbReference type="Proteomes" id="UP000054359"/>
    </source>
</evidence>
<sequence>NGSHVIFKKNKDASHISSKTVTGASADGKRNSSLRKTTKSYTEKIAPKQKTGKSESKTPKGNIFTPPRK</sequence>
<dbReference type="Proteomes" id="UP000054359">
    <property type="component" value="Unassembled WGS sequence"/>
</dbReference>
<name>A0A087URV6_STEMI</name>
<feature type="region of interest" description="Disordered" evidence="1">
    <location>
        <begin position="1"/>
        <end position="69"/>
    </location>
</feature>
<gene>
    <name evidence="2" type="ORF">X975_05755</name>
</gene>
<feature type="compositionally biased region" description="Basic and acidic residues" evidence="1">
    <location>
        <begin position="41"/>
        <end position="58"/>
    </location>
</feature>